<dbReference type="GO" id="GO:0045492">
    <property type="term" value="P:xylan biosynthetic process"/>
    <property type="evidence" value="ECO:0007669"/>
    <property type="project" value="InterPro"/>
</dbReference>
<dbReference type="Pfam" id="PF21729">
    <property type="entry name" value="IRX15_IRX15L_GXM"/>
    <property type="match status" value="1"/>
</dbReference>
<sequence length="322" mass="35175">MKGRTNTKFILFQPQLHRQPPALASRLWFLLLLLFTSFTFAFFILTLISTAVSPSASLASAASHPPIPQFVQDALLHYAAAVNSTSGGRFSASELAAVSAAIRRCRPGCNLLVFGLTHETLLYRALNSDGRTVFLDESEFLISRMEQQHHGIEAYDVKYTTKVDEMWDLLRLARESSDSDCRPVQNLLFSECRLGLNDLPNHIYDIDWDLILIDGPAGYSPAVPGRMSAIFTAAVLARSKKGGAASNPKTHVFVHDFDREVEKVCCDEYLCPDNLVGTVGRLGHFVIDTVEGSSSSSGFCSSSSSSMNPNNSSSPALSMSSL</sequence>
<evidence type="ECO:0000313" key="8">
    <source>
        <dbReference type="EMBL" id="KAK4741149.1"/>
    </source>
</evidence>
<keyword evidence="4" id="KW-0333">Golgi apparatus</keyword>
<dbReference type="AlphaFoldDB" id="A0AAN7GPP2"/>
<evidence type="ECO:0000256" key="5">
    <source>
        <dbReference type="ARBA" id="ARBA00023136"/>
    </source>
</evidence>
<comment type="caution">
    <text evidence="8">The sequence shown here is derived from an EMBL/GenBank/DDBJ whole genome shotgun (WGS) entry which is preliminary data.</text>
</comment>
<keyword evidence="9" id="KW-1185">Reference proteome</keyword>
<evidence type="ECO:0000256" key="4">
    <source>
        <dbReference type="ARBA" id="ARBA00023034"/>
    </source>
</evidence>
<keyword evidence="5 7" id="KW-0472">Membrane</keyword>
<keyword evidence="3 7" id="KW-1133">Transmembrane helix</keyword>
<dbReference type="NCBIfam" id="TIGR01627">
    <property type="entry name" value="A_thal_3515"/>
    <property type="match status" value="1"/>
</dbReference>
<reference evidence="8 9" key="1">
    <citation type="journal article" date="2023" name="Hortic Res">
        <title>Pangenome of water caltrop reveals structural variations and asymmetric subgenome divergence after allopolyploidization.</title>
        <authorList>
            <person name="Zhang X."/>
            <person name="Chen Y."/>
            <person name="Wang L."/>
            <person name="Yuan Y."/>
            <person name="Fang M."/>
            <person name="Shi L."/>
            <person name="Lu R."/>
            <person name="Comes H.P."/>
            <person name="Ma Y."/>
            <person name="Chen Y."/>
            <person name="Huang G."/>
            <person name="Zhou Y."/>
            <person name="Zheng Z."/>
            <person name="Qiu Y."/>
        </authorList>
    </citation>
    <scope>NUCLEOTIDE SEQUENCE [LARGE SCALE GENOMIC DNA]</scope>
    <source>
        <tissue evidence="8">Roots</tissue>
    </source>
</reference>
<feature type="region of interest" description="Disordered" evidence="6">
    <location>
        <begin position="292"/>
        <end position="322"/>
    </location>
</feature>
<dbReference type="EMBL" id="JAXIOK010000024">
    <property type="protein sequence ID" value="KAK4741149.1"/>
    <property type="molecule type" value="Genomic_DNA"/>
</dbReference>
<evidence type="ECO:0000256" key="3">
    <source>
        <dbReference type="ARBA" id="ARBA00022989"/>
    </source>
</evidence>
<feature type="transmembrane region" description="Helical" evidence="7">
    <location>
        <begin position="27"/>
        <end position="48"/>
    </location>
</feature>
<protein>
    <recommendedName>
        <fullName evidence="10">Polysaccharide biosynthesis domain-containing protein</fullName>
    </recommendedName>
</protein>
<evidence type="ECO:0008006" key="10">
    <source>
        <dbReference type="Google" id="ProtNLM"/>
    </source>
</evidence>
<evidence type="ECO:0000256" key="1">
    <source>
        <dbReference type="ARBA" id="ARBA00004194"/>
    </source>
</evidence>
<name>A0AAN7GPP2_9MYRT</name>
<evidence type="ECO:0000313" key="9">
    <source>
        <dbReference type="Proteomes" id="UP001345219"/>
    </source>
</evidence>
<dbReference type="GO" id="GO:0000139">
    <property type="term" value="C:Golgi membrane"/>
    <property type="evidence" value="ECO:0007669"/>
    <property type="project" value="UniProtKB-SubCell"/>
</dbReference>
<organism evidence="8 9">
    <name type="scientific">Trapa incisa</name>
    <dbReference type="NCBI Taxonomy" id="236973"/>
    <lineage>
        <taxon>Eukaryota</taxon>
        <taxon>Viridiplantae</taxon>
        <taxon>Streptophyta</taxon>
        <taxon>Embryophyta</taxon>
        <taxon>Tracheophyta</taxon>
        <taxon>Spermatophyta</taxon>
        <taxon>Magnoliopsida</taxon>
        <taxon>eudicotyledons</taxon>
        <taxon>Gunneridae</taxon>
        <taxon>Pentapetalae</taxon>
        <taxon>rosids</taxon>
        <taxon>malvids</taxon>
        <taxon>Myrtales</taxon>
        <taxon>Lythraceae</taxon>
        <taxon>Trapa</taxon>
    </lineage>
</organism>
<comment type="subcellular location">
    <subcellularLocation>
        <location evidence="1">Golgi apparatus membrane</location>
        <topology evidence="1">Single-pass membrane protein</topology>
    </subcellularLocation>
</comment>
<dbReference type="Proteomes" id="UP001345219">
    <property type="component" value="Chromosome 19"/>
</dbReference>
<gene>
    <name evidence="8" type="ORF">SAY87_024737</name>
</gene>
<evidence type="ECO:0000256" key="7">
    <source>
        <dbReference type="SAM" id="Phobius"/>
    </source>
</evidence>
<proteinExistence type="predicted"/>
<dbReference type="InterPro" id="IPR006514">
    <property type="entry name" value="IRX15/GXM/AGM"/>
</dbReference>
<dbReference type="PANTHER" id="PTHR31444">
    <property type="entry name" value="OS11G0490100 PROTEIN"/>
    <property type="match status" value="1"/>
</dbReference>
<keyword evidence="2 7" id="KW-0812">Transmembrane</keyword>
<evidence type="ECO:0000256" key="6">
    <source>
        <dbReference type="SAM" id="MobiDB-lite"/>
    </source>
</evidence>
<accession>A0AAN7GPP2</accession>
<evidence type="ECO:0000256" key="2">
    <source>
        <dbReference type="ARBA" id="ARBA00022692"/>
    </source>
</evidence>